<feature type="region of interest" description="Disordered" evidence="1">
    <location>
        <begin position="512"/>
        <end position="649"/>
    </location>
</feature>
<name>A0A8H3YKJ8_VENIN</name>
<organism evidence="3 5">
    <name type="scientific">Venturia inaequalis</name>
    <name type="common">Apple scab fungus</name>
    <dbReference type="NCBI Taxonomy" id="5025"/>
    <lineage>
        <taxon>Eukaryota</taxon>
        <taxon>Fungi</taxon>
        <taxon>Dikarya</taxon>
        <taxon>Ascomycota</taxon>
        <taxon>Pezizomycotina</taxon>
        <taxon>Dothideomycetes</taxon>
        <taxon>Pleosporomycetidae</taxon>
        <taxon>Venturiales</taxon>
        <taxon>Venturiaceae</taxon>
        <taxon>Venturia</taxon>
    </lineage>
</organism>
<feature type="compositionally biased region" description="Basic residues" evidence="1">
    <location>
        <begin position="363"/>
        <end position="373"/>
    </location>
</feature>
<feature type="compositionally biased region" description="Basic and acidic residues" evidence="1">
    <location>
        <begin position="1"/>
        <end position="12"/>
    </location>
</feature>
<evidence type="ECO:0000313" key="6">
    <source>
        <dbReference type="Proteomes" id="UP000490939"/>
    </source>
</evidence>
<feature type="region of interest" description="Disordered" evidence="1">
    <location>
        <begin position="346"/>
        <end position="379"/>
    </location>
</feature>
<feature type="compositionally biased region" description="Basic residues" evidence="1">
    <location>
        <begin position="817"/>
        <end position="826"/>
    </location>
</feature>
<evidence type="ECO:0000259" key="2">
    <source>
        <dbReference type="Pfam" id="PF12868"/>
    </source>
</evidence>
<accession>A0A8H3YKJ8</accession>
<evidence type="ECO:0000313" key="4">
    <source>
        <dbReference type="EMBL" id="KAE9974677.1"/>
    </source>
</evidence>
<comment type="caution">
    <text evidence="3">The sequence shown here is derived from an EMBL/GenBank/DDBJ whole genome shotgun (WGS) entry which is preliminary data.</text>
</comment>
<feature type="compositionally biased region" description="Basic and acidic residues" evidence="1">
    <location>
        <begin position="629"/>
        <end position="642"/>
    </location>
</feature>
<feature type="compositionally biased region" description="Low complexity" evidence="1">
    <location>
        <begin position="602"/>
        <end position="615"/>
    </location>
</feature>
<gene>
    <name evidence="4" type="ORF">EG327_008707</name>
    <name evidence="3" type="ORF">EG328_010843</name>
</gene>
<feature type="compositionally biased region" description="Basic and acidic residues" evidence="1">
    <location>
        <begin position="827"/>
        <end position="837"/>
    </location>
</feature>
<dbReference type="PANTHER" id="PTHR35487:SF1">
    <property type="entry name" value="DUF3824 DOMAIN-CONTAINING PROTEIN"/>
    <property type="match status" value="1"/>
</dbReference>
<proteinExistence type="predicted"/>
<feature type="compositionally biased region" description="Basic residues" evidence="1">
    <location>
        <begin position="780"/>
        <end position="792"/>
    </location>
</feature>
<feature type="region of interest" description="Disordered" evidence="1">
    <location>
        <begin position="471"/>
        <end position="491"/>
    </location>
</feature>
<feature type="region of interest" description="Disordered" evidence="1">
    <location>
        <begin position="706"/>
        <end position="871"/>
    </location>
</feature>
<feature type="compositionally biased region" description="Basic and acidic residues" evidence="1">
    <location>
        <begin position="851"/>
        <end position="866"/>
    </location>
</feature>
<protein>
    <recommendedName>
        <fullName evidence="2">DUF3824 domain-containing protein</fullName>
    </recommendedName>
</protein>
<evidence type="ECO:0000256" key="1">
    <source>
        <dbReference type="SAM" id="MobiDB-lite"/>
    </source>
</evidence>
<feature type="region of interest" description="Disordered" evidence="1">
    <location>
        <begin position="1"/>
        <end position="75"/>
    </location>
</feature>
<feature type="region of interest" description="Disordered" evidence="1">
    <location>
        <begin position="402"/>
        <end position="457"/>
    </location>
</feature>
<feature type="compositionally biased region" description="Basic residues" evidence="1">
    <location>
        <begin position="514"/>
        <end position="539"/>
    </location>
</feature>
<feature type="compositionally biased region" description="Basic and acidic residues" evidence="1">
    <location>
        <begin position="444"/>
        <end position="455"/>
    </location>
</feature>
<dbReference type="Proteomes" id="UP000490939">
    <property type="component" value="Unassembled WGS sequence"/>
</dbReference>
<dbReference type="EMBL" id="WNWR01000552">
    <property type="protein sequence ID" value="KAE9974677.1"/>
    <property type="molecule type" value="Genomic_DNA"/>
</dbReference>
<feature type="domain" description="DUF3824" evidence="2">
    <location>
        <begin position="593"/>
        <end position="737"/>
    </location>
</feature>
<feature type="compositionally biased region" description="Basic residues" evidence="1">
    <location>
        <begin position="479"/>
        <end position="488"/>
    </location>
</feature>
<dbReference type="AlphaFoldDB" id="A0A8H3YKJ8"/>
<feature type="region of interest" description="Disordered" evidence="1">
    <location>
        <begin position="213"/>
        <end position="239"/>
    </location>
</feature>
<dbReference type="Pfam" id="PF12868">
    <property type="entry name" value="DUF3824"/>
    <property type="match status" value="1"/>
</dbReference>
<dbReference type="EMBL" id="WNWS01000747">
    <property type="protein sequence ID" value="KAE9964030.1"/>
    <property type="molecule type" value="Genomic_DNA"/>
</dbReference>
<feature type="compositionally biased region" description="Basic and acidic residues" evidence="1">
    <location>
        <begin position="351"/>
        <end position="362"/>
    </location>
</feature>
<keyword evidence="6" id="KW-1185">Reference proteome</keyword>
<reference evidence="3 5" key="1">
    <citation type="submission" date="2018-12" db="EMBL/GenBank/DDBJ databases">
        <title>Venturia inaequalis Genome Resource.</title>
        <authorList>
            <person name="Lichtner F.J."/>
        </authorList>
    </citation>
    <scope>NUCLEOTIDE SEQUENCE [LARGE SCALE GENOMIC DNA]</scope>
    <source>
        <strain evidence="3 5">120213</strain>
        <strain evidence="4 6">DMI_063113</strain>
    </source>
</reference>
<dbReference type="PANTHER" id="PTHR35487">
    <property type="entry name" value="DUF3824 DOMAIN-CONTAINING PROTEIN"/>
    <property type="match status" value="1"/>
</dbReference>
<feature type="compositionally biased region" description="Basic and acidic residues" evidence="1">
    <location>
        <begin position="49"/>
        <end position="58"/>
    </location>
</feature>
<evidence type="ECO:0000313" key="5">
    <source>
        <dbReference type="Proteomes" id="UP000447873"/>
    </source>
</evidence>
<evidence type="ECO:0000313" key="3">
    <source>
        <dbReference type="EMBL" id="KAE9964030.1"/>
    </source>
</evidence>
<feature type="compositionally biased region" description="Polar residues" evidence="1">
    <location>
        <begin position="13"/>
        <end position="28"/>
    </location>
</feature>
<sequence>MAHITVKERDWDTQSVRSSRSQPRTFTTVRRYKIPDHLDETENETTRIVVRERDDHHSHHDAHSHRPSHYDYDYDEPEPRIQYRVVERGGRERDWAREARSDVREEEDIHITATHRHDRSPSPEVLDVRISRDVDRERDLRPPQSPYSLEKYSKSTEYFSRPEPQPIIIRQERAPQPIIIHETIEREPQKIVIRKEREPSYDIIEHDEIEVEVEEEEEEEKSVVKVEPGPEPEPPREDDEQYYYERKVIRRQPMRRDWEDEDRYDRRHEDQNYYSDDDAVYIRREYEEDVTDKPRHRRRVAEGVIGGIAAAELVRHHRKRQGENPGSRVGQVVSYGALGGIGAEALSRLNKNRDRSSSGERGGRRRHRHKSRTNIRSLSRGKTLAGLAGLAALGAVAYAAGKKGGNKTTIVEDRRSRSRRRRRSTVRHYSSSRSPSRSRSRSRARSESRHMDPEHRNRKLAQAGLVGAAAAGLAEHVRNRSRGGRSKSRVREGAPIVGAGLASAAVAGLYERSKAKKEKKAIARSRSRSYSRSRSRSRSRSVPSGPRRTVSDSNLVEYGGDPIQGTSADRRRSRSRGRSSSGSSPDQRRRGSRSRSRSRALAEGIATAGVVGVAANEINKRRQRKRDKKRDDSRRRHYHSDSDSVLSIRSDTSTQFYPASNQFAPPPPNFQQPYHSQNFINGGGYAEPVYASGANIPVYNPANFGPTNGPTLPPDDPYVHQYNLPHQDPYSYEQHGRHDEGYRSGPDNVSAPRNFEHSESDGVISPPRELSFSPRQRSVSPRHRLPRSRSKSVKFPVDPVQSELSAEEYSSPEDKRHSGHRRKRRRSNDDRRLRDDSSTGSDSGETVDLPPRFDSHGKRVPERGEDPIADTVQNIVSGLLGGSGSGASGSRGRR</sequence>
<feature type="compositionally biased region" description="Basic residues" evidence="1">
    <location>
        <begin position="416"/>
        <end position="426"/>
    </location>
</feature>
<dbReference type="InterPro" id="IPR024436">
    <property type="entry name" value="DUF3824"/>
</dbReference>
<dbReference type="Proteomes" id="UP000447873">
    <property type="component" value="Unassembled WGS sequence"/>
</dbReference>